<keyword evidence="1" id="KW-0472">Membrane</keyword>
<accession>A0ABP6ZPJ1</accession>
<dbReference type="Proteomes" id="UP001501490">
    <property type="component" value="Unassembled WGS sequence"/>
</dbReference>
<evidence type="ECO:0000313" key="4">
    <source>
        <dbReference type="Proteomes" id="UP001501490"/>
    </source>
</evidence>
<dbReference type="Gene3D" id="3.60.10.10">
    <property type="entry name" value="Endonuclease/exonuclease/phosphatase"/>
    <property type="match status" value="1"/>
</dbReference>
<keyword evidence="1" id="KW-0812">Transmembrane</keyword>
<name>A0ABP6ZPJ1_9ACTN</name>
<feature type="transmembrane region" description="Helical" evidence="1">
    <location>
        <begin position="27"/>
        <end position="48"/>
    </location>
</feature>
<dbReference type="SUPFAM" id="SSF56219">
    <property type="entry name" value="DNase I-like"/>
    <property type="match status" value="1"/>
</dbReference>
<dbReference type="RefSeq" id="WP_344803263.1">
    <property type="nucleotide sequence ID" value="NZ_BAABAB010000010.1"/>
</dbReference>
<dbReference type="InterPro" id="IPR036691">
    <property type="entry name" value="Endo/exonu/phosph_ase_sf"/>
</dbReference>
<feature type="transmembrane region" description="Helical" evidence="1">
    <location>
        <begin position="60"/>
        <end position="81"/>
    </location>
</feature>
<dbReference type="EMBL" id="BAABAB010000010">
    <property type="protein sequence ID" value="GAA3615225.1"/>
    <property type="molecule type" value="Genomic_DNA"/>
</dbReference>
<keyword evidence="4" id="KW-1185">Reference proteome</keyword>
<feature type="domain" description="Endonuclease/exonuclease/phosphatase" evidence="2">
    <location>
        <begin position="125"/>
        <end position="328"/>
    </location>
</feature>
<comment type="caution">
    <text evidence="3">The sequence shown here is derived from an EMBL/GenBank/DDBJ whole genome shotgun (WGS) entry which is preliminary data.</text>
</comment>
<dbReference type="Pfam" id="PF03372">
    <property type="entry name" value="Exo_endo_phos"/>
    <property type="match status" value="1"/>
</dbReference>
<protein>
    <recommendedName>
        <fullName evidence="2">Endonuclease/exonuclease/phosphatase domain-containing protein</fullName>
    </recommendedName>
</protein>
<organism evidence="3 4">
    <name type="scientific">Microlunatus ginsengisoli</name>
    <dbReference type="NCBI Taxonomy" id="363863"/>
    <lineage>
        <taxon>Bacteria</taxon>
        <taxon>Bacillati</taxon>
        <taxon>Actinomycetota</taxon>
        <taxon>Actinomycetes</taxon>
        <taxon>Propionibacteriales</taxon>
        <taxon>Propionibacteriaceae</taxon>
        <taxon>Microlunatus</taxon>
    </lineage>
</organism>
<feature type="transmembrane region" description="Helical" evidence="1">
    <location>
        <begin position="88"/>
        <end position="111"/>
    </location>
</feature>
<evidence type="ECO:0000313" key="3">
    <source>
        <dbReference type="EMBL" id="GAA3615225.1"/>
    </source>
</evidence>
<evidence type="ECO:0000259" key="2">
    <source>
        <dbReference type="Pfam" id="PF03372"/>
    </source>
</evidence>
<sequence>MSTTTRQRSAQAWDNSRPGPRRGVTPLVVLAVLFALPGLLAVLLRIFPPTDDLPALVASFISYGVIAWTVALIGFGLAALLARRKAVLVTLALVCAGLLALQLSWLVPLFVPDQRPATTRTFTLLSLNIRGDLGDPDAILAESGRADVVVLLETTPKAVRDLKAAGMYEQFPYRAGTKSRGSASAIFSRFPLSSVQPLPQTSFQMWQAVAEIPGVGSVRVIAAHPCNPFCGPGYWQSEHELLQRVVGDDLDRPLVVAGDFNAVDDHLPMRDLHRMGLRSATDIVGAGWLPTYPANSRIPPLIPIDHIMLNDAMTATSITRVHVAGTDHLGLLATLAGTGG</sequence>
<evidence type="ECO:0000256" key="1">
    <source>
        <dbReference type="SAM" id="Phobius"/>
    </source>
</evidence>
<keyword evidence="1" id="KW-1133">Transmembrane helix</keyword>
<dbReference type="InterPro" id="IPR005135">
    <property type="entry name" value="Endo/exonuclease/phosphatase"/>
</dbReference>
<proteinExistence type="predicted"/>
<reference evidence="4" key="1">
    <citation type="journal article" date="2019" name="Int. J. Syst. Evol. Microbiol.">
        <title>The Global Catalogue of Microorganisms (GCM) 10K type strain sequencing project: providing services to taxonomists for standard genome sequencing and annotation.</title>
        <authorList>
            <consortium name="The Broad Institute Genomics Platform"/>
            <consortium name="The Broad Institute Genome Sequencing Center for Infectious Disease"/>
            <person name="Wu L."/>
            <person name="Ma J."/>
        </authorList>
    </citation>
    <scope>NUCLEOTIDE SEQUENCE [LARGE SCALE GENOMIC DNA]</scope>
    <source>
        <strain evidence="4">JCM 16929</strain>
    </source>
</reference>
<gene>
    <name evidence="3" type="ORF">GCM10022236_16490</name>
</gene>